<dbReference type="PROSITE" id="PS00856">
    <property type="entry name" value="GUANYLATE_KINASE_1"/>
    <property type="match status" value="1"/>
</dbReference>
<protein>
    <recommendedName>
        <fullName evidence="2">Guanylate kinase-like domain-containing protein</fullName>
    </recommendedName>
</protein>
<keyword evidence="4" id="KW-1185">Reference proteome</keyword>
<keyword evidence="1" id="KW-0808">Transferase</keyword>
<organism evidence="3 4">
    <name type="scientific">Enterococcus phage vipetofem</name>
    <dbReference type="NCBI Taxonomy" id="2719594"/>
    <lineage>
        <taxon>Viruses</taxon>
        <taxon>Duplodnaviria</taxon>
        <taxon>Heunggongvirae</taxon>
        <taxon>Uroviricota</taxon>
        <taxon>Caudoviricetes</taxon>
        <taxon>Andrewesvirinae</taxon>
        <taxon>Vipetofemvirus</taxon>
        <taxon>Vipetofemvirus vipetofem</taxon>
    </lineage>
</organism>
<dbReference type="InterPro" id="IPR027417">
    <property type="entry name" value="P-loop_NTPase"/>
</dbReference>
<dbReference type="SMART" id="SM00072">
    <property type="entry name" value="GuKc"/>
    <property type="match status" value="1"/>
</dbReference>
<dbReference type="PANTHER" id="PTHR23117">
    <property type="entry name" value="GUANYLATE KINASE-RELATED"/>
    <property type="match status" value="1"/>
</dbReference>
<proteinExistence type="predicted"/>
<evidence type="ECO:0000259" key="2">
    <source>
        <dbReference type="PROSITE" id="PS50052"/>
    </source>
</evidence>
<feature type="domain" description="Guanylate kinase-like" evidence="2">
    <location>
        <begin position="5"/>
        <end position="196"/>
    </location>
</feature>
<dbReference type="PROSITE" id="PS50052">
    <property type="entry name" value="GUANYLATE_KINASE_2"/>
    <property type="match status" value="1"/>
</dbReference>
<sequence>MKLTKPIFVLAGKTLSGKTTLLNYLLDYCRKTDHNRIHKVVTITTRPKRPGEIDGQDYFFITNEQFDQMEKDGKIIAPREYNVATGEVWKYGIEKGFENEYEIPIIVTDVQGIKDLKKEFGAHNVIVFYKEIPPILQLSRMMRREENDFREQVRRVIADEKDFETIWDWADYILDDNDSLQNDAEFMIGQIDYEIDQFNSPYRGYYI</sequence>
<dbReference type="GO" id="GO:0004385">
    <property type="term" value="F:GMP kinase activity"/>
    <property type="evidence" value="ECO:0007669"/>
    <property type="project" value="TreeGrafter"/>
</dbReference>
<accession>A0A6G9LLU4</accession>
<dbReference type="EMBL" id="MT119361">
    <property type="protein sequence ID" value="QIQ66357.1"/>
    <property type="molecule type" value="Genomic_DNA"/>
</dbReference>
<evidence type="ECO:0000256" key="1">
    <source>
        <dbReference type="ARBA" id="ARBA00022679"/>
    </source>
</evidence>
<evidence type="ECO:0000313" key="3">
    <source>
        <dbReference type="EMBL" id="QIQ66357.1"/>
    </source>
</evidence>
<dbReference type="Pfam" id="PF00625">
    <property type="entry name" value="Guanylate_kin"/>
    <property type="match status" value="1"/>
</dbReference>
<dbReference type="SUPFAM" id="SSF52540">
    <property type="entry name" value="P-loop containing nucleoside triphosphate hydrolases"/>
    <property type="match status" value="1"/>
</dbReference>
<evidence type="ECO:0000313" key="4">
    <source>
        <dbReference type="Proteomes" id="UP000502113"/>
    </source>
</evidence>
<dbReference type="InterPro" id="IPR008144">
    <property type="entry name" value="Guanylate_kin-like_dom"/>
</dbReference>
<dbReference type="InterPro" id="IPR008145">
    <property type="entry name" value="GK/Ca_channel_bsu"/>
</dbReference>
<dbReference type="PANTHER" id="PTHR23117:SF18">
    <property type="entry name" value="LEUCINE-RICH REPEAT AND GUANYLATE KINASE DOMAIN-CONTAINING PROTEIN"/>
    <property type="match status" value="1"/>
</dbReference>
<reference evidence="4" key="1">
    <citation type="submission" date="2020-02" db="EMBL/GenBank/DDBJ databases">
        <authorList>
            <person name="Olsen N.S."/>
            <person name="Forero-Junco L."/>
            <person name="Kot W."/>
            <person name="Hansen L.H."/>
        </authorList>
    </citation>
    <scope>NUCLEOTIDE SEQUENCE [LARGE SCALE GENOMIC DNA]</scope>
</reference>
<dbReference type="InterPro" id="IPR020590">
    <property type="entry name" value="Guanylate_kinase_CS"/>
</dbReference>
<gene>
    <name evidence="3" type="ORF">vipetofem_59</name>
</gene>
<dbReference type="Gene3D" id="3.40.50.300">
    <property type="entry name" value="P-loop containing nucleotide triphosphate hydrolases"/>
    <property type="match status" value="1"/>
</dbReference>
<name>A0A6G9LLU4_9CAUD</name>
<dbReference type="Proteomes" id="UP000502113">
    <property type="component" value="Segment"/>
</dbReference>